<dbReference type="CDD" id="cd13585">
    <property type="entry name" value="PBP2_TMBP_like"/>
    <property type="match status" value="1"/>
</dbReference>
<keyword evidence="2" id="KW-0813">Transport</keyword>
<name>A0A1C7P8J1_9HYPH</name>
<feature type="chain" id="PRO_5008890347" evidence="5">
    <location>
        <begin position="20"/>
        <end position="479"/>
    </location>
</feature>
<comment type="caution">
    <text evidence="6">The sequence shown here is derived from an EMBL/GenBank/DDBJ whole genome shotgun (WGS) entry which is preliminary data.</text>
</comment>
<dbReference type="OrthoDB" id="9805950at2"/>
<feature type="signal peptide" evidence="5">
    <location>
        <begin position="1"/>
        <end position="19"/>
    </location>
</feature>
<evidence type="ECO:0000313" key="7">
    <source>
        <dbReference type="Proteomes" id="UP000093111"/>
    </source>
</evidence>
<keyword evidence="3 5" id="KW-0732">Signal</keyword>
<sequence length="479" mass="52364">MLTTVALTAALLPPATASAQSVDISKWSPEYVRSIAGTEKFDTVGECAKLVPTDYKGRLTYWYVGPNDTAPAIHRRMDDEFWVAWKKAYPNIQTEIQNIGYAALLDKLRTATLGNAAPMVVRLPILGGVEFEAKGYFEKLKPEDVGYSTADFWPEGMKSVTWQGETYGIPTANETMGLIWNADIFKRAGLDAEKPPATWDDLVRYSAQIHDKLGISGYGMVAKQNSGNTPFRFMPQVWAYGGGSLDETSDKPNYKTIMLDSAGTKAALQAAYDMYVRDKSVPVSALTNTQGDNQNPFISGRLAMMIAHPEEYAKMRDLASKATGKDKETADAVVANMRYGLLPSGPARRAVVFGGYNIHILKDEYVDGGIDEKAAKAFVCFSASPEWTTKIAWVSSNPGNLRGFRSEWMKERLATIPFLDITTSMLPSGIPFPVIPESTEIMNSIIPEMLQNVLTKKMTVDAAASDAAAKVKDLVGGGL</sequence>
<reference evidence="6 7" key="1">
    <citation type="journal article" date="2016" name="Syst. Appl. Microbiol.">
        <title>Pararhizobium polonicum sp. nov. isolated from tumors on stone fruit rootstocks.</title>
        <authorList>
            <person name="Pulawska J."/>
            <person name="Kuzmanovic N."/>
            <person name="Willems A."/>
            <person name="Pothier J.F."/>
        </authorList>
    </citation>
    <scope>NUCLEOTIDE SEQUENCE [LARGE SCALE GENOMIC DNA]</scope>
    <source>
        <strain evidence="6 7">F5.1</strain>
        <plasmid evidence="6">pF5.1a</plasmid>
    </source>
</reference>
<proteinExistence type="inferred from homology"/>
<evidence type="ECO:0000313" key="6">
    <source>
        <dbReference type="EMBL" id="OBZ97599.1"/>
    </source>
</evidence>
<dbReference type="PATRIC" id="fig|1612624.7.peg.75"/>
<dbReference type="PANTHER" id="PTHR30061:SF50">
    <property type="entry name" value="MALTOSE_MALTODEXTRIN-BINDING PERIPLASMIC PROTEIN"/>
    <property type="match status" value="1"/>
</dbReference>
<dbReference type="SUPFAM" id="SSF53850">
    <property type="entry name" value="Periplasmic binding protein-like II"/>
    <property type="match status" value="1"/>
</dbReference>
<dbReference type="AlphaFoldDB" id="A0A1C7P8J1"/>
<dbReference type="Gene3D" id="3.40.190.10">
    <property type="entry name" value="Periplasmic binding protein-like II"/>
    <property type="match status" value="1"/>
</dbReference>
<evidence type="ECO:0000256" key="3">
    <source>
        <dbReference type="ARBA" id="ARBA00022729"/>
    </source>
</evidence>
<dbReference type="GO" id="GO:0042956">
    <property type="term" value="P:maltodextrin transmembrane transport"/>
    <property type="evidence" value="ECO:0007669"/>
    <property type="project" value="TreeGrafter"/>
</dbReference>
<gene>
    <name evidence="6" type="ORF">ADU59_00365</name>
</gene>
<keyword evidence="7" id="KW-1185">Reference proteome</keyword>
<keyword evidence="6" id="KW-0614">Plasmid</keyword>
<comment type="similarity">
    <text evidence="1">Belongs to the bacterial solute-binding protein 1 family.</text>
</comment>
<evidence type="ECO:0000256" key="1">
    <source>
        <dbReference type="ARBA" id="ARBA00008520"/>
    </source>
</evidence>
<protein>
    <submittedName>
        <fullName evidence="6">ABC transporter substrate-binding protein</fullName>
    </submittedName>
</protein>
<dbReference type="PANTHER" id="PTHR30061">
    <property type="entry name" value="MALTOSE-BINDING PERIPLASMIC PROTEIN"/>
    <property type="match status" value="1"/>
</dbReference>
<dbReference type="EMBL" id="LGLV01000001">
    <property type="protein sequence ID" value="OBZ97599.1"/>
    <property type="molecule type" value="Genomic_DNA"/>
</dbReference>
<evidence type="ECO:0000256" key="2">
    <source>
        <dbReference type="ARBA" id="ARBA00022448"/>
    </source>
</evidence>
<geneLocation type="plasmid" evidence="7">
    <name>pf5.1a</name>
</geneLocation>
<dbReference type="GO" id="GO:1901982">
    <property type="term" value="F:maltose binding"/>
    <property type="evidence" value="ECO:0007669"/>
    <property type="project" value="TreeGrafter"/>
</dbReference>
<keyword evidence="4" id="KW-0574">Periplasm</keyword>
<dbReference type="Proteomes" id="UP000093111">
    <property type="component" value="Plasmid pF5.1a"/>
</dbReference>
<dbReference type="GO" id="GO:0015768">
    <property type="term" value="P:maltose transport"/>
    <property type="evidence" value="ECO:0007669"/>
    <property type="project" value="TreeGrafter"/>
</dbReference>
<evidence type="ECO:0000256" key="4">
    <source>
        <dbReference type="ARBA" id="ARBA00022764"/>
    </source>
</evidence>
<evidence type="ECO:0000256" key="5">
    <source>
        <dbReference type="SAM" id="SignalP"/>
    </source>
</evidence>
<accession>A0A1C7P8J1</accession>
<dbReference type="GO" id="GO:0055052">
    <property type="term" value="C:ATP-binding cassette (ABC) transporter complex, substrate-binding subunit-containing"/>
    <property type="evidence" value="ECO:0007669"/>
    <property type="project" value="TreeGrafter"/>
</dbReference>
<dbReference type="Pfam" id="PF01547">
    <property type="entry name" value="SBP_bac_1"/>
    <property type="match status" value="1"/>
</dbReference>
<dbReference type="InterPro" id="IPR006059">
    <property type="entry name" value="SBP"/>
</dbReference>
<organism evidence="6 7">
    <name type="scientific">Pararhizobium polonicum</name>
    <dbReference type="NCBI Taxonomy" id="1612624"/>
    <lineage>
        <taxon>Bacteria</taxon>
        <taxon>Pseudomonadati</taxon>
        <taxon>Pseudomonadota</taxon>
        <taxon>Alphaproteobacteria</taxon>
        <taxon>Hyphomicrobiales</taxon>
        <taxon>Rhizobiaceae</taxon>
        <taxon>Rhizobium/Agrobacterium group</taxon>
        <taxon>Pararhizobium</taxon>
    </lineage>
</organism>